<evidence type="ECO:0000313" key="3">
    <source>
        <dbReference type="EMBL" id="MBN7821590.1"/>
    </source>
</evidence>
<organism evidence="3 4">
    <name type="scientific">Bowmanella yangjiangensis</name>
    <dbReference type="NCBI Taxonomy" id="2811230"/>
    <lineage>
        <taxon>Bacteria</taxon>
        <taxon>Pseudomonadati</taxon>
        <taxon>Pseudomonadota</taxon>
        <taxon>Gammaproteobacteria</taxon>
        <taxon>Alteromonadales</taxon>
        <taxon>Alteromonadaceae</taxon>
        <taxon>Bowmanella</taxon>
    </lineage>
</organism>
<evidence type="ECO:0000259" key="2">
    <source>
        <dbReference type="Pfam" id="PF07969"/>
    </source>
</evidence>
<comment type="caution">
    <text evidence="3">The sequence shown here is derived from an EMBL/GenBank/DDBJ whole genome shotgun (WGS) entry which is preliminary data.</text>
</comment>
<reference evidence="3 4" key="1">
    <citation type="submission" date="2021-03" db="EMBL/GenBank/DDBJ databases">
        <title>novel species isolated from a fishpond in China.</title>
        <authorList>
            <person name="Lu H."/>
            <person name="Cai Z."/>
        </authorList>
    </citation>
    <scope>NUCLEOTIDE SEQUENCE [LARGE SCALE GENOMIC DNA]</scope>
    <source>
        <strain evidence="3 4">Y57</strain>
    </source>
</reference>
<protein>
    <submittedName>
        <fullName evidence="3">D-aminoacylase</fullName>
    </submittedName>
</protein>
<dbReference type="Gene3D" id="2.30.40.10">
    <property type="entry name" value="Urease, subunit C, domain 1"/>
    <property type="match status" value="1"/>
</dbReference>
<dbReference type="InterPro" id="IPR011059">
    <property type="entry name" value="Metal-dep_hydrolase_composite"/>
</dbReference>
<keyword evidence="4" id="KW-1185">Reference proteome</keyword>
<dbReference type="Gene3D" id="3.20.20.140">
    <property type="entry name" value="Metal-dependent hydrolases"/>
    <property type="match status" value="1"/>
</dbReference>
<dbReference type="Proteomes" id="UP000663992">
    <property type="component" value="Unassembled WGS sequence"/>
</dbReference>
<dbReference type="EMBL" id="JAFKCS010000020">
    <property type="protein sequence ID" value="MBN7821590.1"/>
    <property type="molecule type" value="Genomic_DNA"/>
</dbReference>
<name>A0ABS3CZ14_9ALTE</name>
<dbReference type="SUPFAM" id="SSF51338">
    <property type="entry name" value="Composite domain of metallo-dependent hydrolases"/>
    <property type="match status" value="1"/>
</dbReference>
<evidence type="ECO:0000313" key="4">
    <source>
        <dbReference type="Proteomes" id="UP000663992"/>
    </source>
</evidence>
<sequence>MSTVKAQNDYHSETNLSHATDILILNACLYDGTPTPPLQQDVAIRGDKIEAIGDLKGYTAKQVVDASGMALAPGFIDVHTHDDIELIRNPSMLSKLSQGITTVIVGNCGISASPVAVTETVPDPLNLLGRADEFRFPTLSAYKEAFEQAQPALNVAVLVGHTALRAQVMDRLDRPATKTEIDTMRAMLVGALEQGAKGLSTGLAYQSAFHAPVEEIDALSAVLAEYDALYTTHLRTEFDGIIDALDEAFATGQKAKVPVVISHLKCAGKANWGRSAEVLAHLQSAQQHQHVGCDCYPYSASSSTLDLGQVTTDFEIFITWSDPHPDMAGQTLHAIADNWQCSMLEAAEKLQPAGAVYHGMDEQDVQRIVSFPTSMIGSDGLPCDPSPHPRLWGSFPRVLGHYARDKGLMPMELAVHKMTGLSAQEFMLHGRGLVKPGFQADLVLFDPLKVKDNASFIQPKQAAEGILKVWVNGQLSYENTQNPSLTGNRAGQFLQHTGKQQ</sequence>
<dbReference type="CDD" id="cd01297">
    <property type="entry name" value="D-aminoacylase"/>
    <property type="match status" value="1"/>
</dbReference>
<dbReference type="SUPFAM" id="SSF51556">
    <property type="entry name" value="Metallo-dependent hydrolases"/>
    <property type="match status" value="1"/>
</dbReference>
<dbReference type="PANTHER" id="PTHR11647:SF1">
    <property type="entry name" value="COLLAPSIN RESPONSE MEDIATOR PROTEIN"/>
    <property type="match status" value="1"/>
</dbReference>
<dbReference type="Gene3D" id="3.30.1490.130">
    <property type="entry name" value="D-aminoacylase. Domain 3"/>
    <property type="match status" value="1"/>
</dbReference>
<gene>
    <name evidence="3" type="ORF">J0A65_17110</name>
</gene>
<proteinExistence type="predicted"/>
<feature type="region of interest" description="Disordered" evidence="1">
    <location>
        <begin position="481"/>
        <end position="501"/>
    </location>
</feature>
<dbReference type="Pfam" id="PF07969">
    <property type="entry name" value="Amidohydro_3"/>
    <property type="match status" value="1"/>
</dbReference>
<dbReference type="InterPro" id="IPR013108">
    <property type="entry name" value="Amidohydro_3"/>
</dbReference>
<dbReference type="PANTHER" id="PTHR11647">
    <property type="entry name" value="HYDRANTOINASE/DIHYDROPYRIMIDINASE FAMILY MEMBER"/>
    <property type="match status" value="1"/>
</dbReference>
<evidence type="ECO:0000256" key="1">
    <source>
        <dbReference type="SAM" id="MobiDB-lite"/>
    </source>
</evidence>
<dbReference type="InterPro" id="IPR050378">
    <property type="entry name" value="Metallo-dep_Hydrolases_sf"/>
</dbReference>
<feature type="domain" description="Amidohydrolase 3" evidence="2">
    <location>
        <begin position="62"/>
        <end position="477"/>
    </location>
</feature>
<dbReference type="InterPro" id="IPR023100">
    <property type="entry name" value="D-aminoacylase_insert_dom_sf"/>
</dbReference>
<accession>A0ABS3CZ14</accession>
<dbReference type="InterPro" id="IPR032466">
    <property type="entry name" value="Metal_Hydrolase"/>
</dbReference>